<reference evidence="2" key="1">
    <citation type="submission" date="2022-01" db="EMBL/GenBank/DDBJ databases">
        <title>Genome Sequence Resource for Two Populations of Ditylenchus destructor, the Migratory Endoparasitic Phytonematode.</title>
        <authorList>
            <person name="Zhang H."/>
            <person name="Lin R."/>
            <person name="Xie B."/>
        </authorList>
    </citation>
    <scope>NUCLEOTIDE SEQUENCE</scope>
    <source>
        <strain evidence="2">BazhouSP</strain>
    </source>
</reference>
<name>A0AAD4NI76_9BILA</name>
<dbReference type="InterPro" id="IPR050571">
    <property type="entry name" value="Class-IV_PLP-Dep_Aminotrnsfr"/>
</dbReference>
<keyword evidence="2" id="KW-0032">Aminotransferase</keyword>
<dbReference type="SUPFAM" id="SSF52540">
    <property type="entry name" value="P-loop containing nucleoside triphosphate hydrolases"/>
    <property type="match status" value="1"/>
</dbReference>
<proteinExistence type="inferred from homology"/>
<dbReference type="PANTHER" id="PTHR42743">
    <property type="entry name" value="AMINO-ACID AMINOTRANSFERASE"/>
    <property type="match status" value="1"/>
</dbReference>
<dbReference type="AlphaFoldDB" id="A0AAD4NI76"/>
<dbReference type="Pfam" id="PF19798">
    <property type="entry name" value="Sulfotransfer_5"/>
    <property type="match status" value="1"/>
</dbReference>
<dbReference type="Proteomes" id="UP001201812">
    <property type="component" value="Unassembled WGS sequence"/>
</dbReference>
<keyword evidence="3" id="KW-1185">Reference proteome</keyword>
<accession>A0AAD4NI76</accession>
<comment type="caution">
    <text evidence="2">The sequence shown here is derived from an EMBL/GenBank/DDBJ whole genome shotgun (WGS) entry which is preliminary data.</text>
</comment>
<evidence type="ECO:0000313" key="3">
    <source>
        <dbReference type="Proteomes" id="UP001201812"/>
    </source>
</evidence>
<dbReference type="Gene3D" id="3.40.50.300">
    <property type="entry name" value="P-loop containing nucleotide triphosphate hydrolases"/>
    <property type="match status" value="1"/>
</dbReference>
<evidence type="ECO:0000313" key="2">
    <source>
        <dbReference type="EMBL" id="KAI1728009.1"/>
    </source>
</evidence>
<evidence type="ECO:0000256" key="1">
    <source>
        <dbReference type="ARBA" id="ARBA00009320"/>
    </source>
</evidence>
<dbReference type="EMBL" id="JAKKPZ010000001">
    <property type="protein sequence ID" value="KAI1728009.1"/>
    <property type="molecule type" value="Genomic_DNA"/>
</dbReference>
<gene>
    <name evidence="2" type="ORF">DdX_00158</name>
</gene>
<organism evidence="2 3">
    <name type="scientific">Ditylenchus destructor</name>
    <dbReference type="NCBI Taxonomy" id="166010"/>
    <lineage>
        <taxon>Eukaryota</taxon>
        <taxon>Metazoa</taxon>
        <taxon>Ecdysozoa</taxon>
        <taxon>Nematoda</taxon>
        <taxon>Chromadorea</taxon>
        <taxon>Rhabditida</taxon>
        <taxon>Tylenchina</taxon>
        <taxon>Tylenchomorpha</taxon>
        <taxon>Sphaerularioidea</taxon>
        <taxon>Anguinidae</taxon>
        <taxon>Anguininae</taxon>
        <taxon>Ditylenchus</taxon>
    </lineage>
</organism>
<sequence length="226" mass="26176">MMYSFAQRPDTIVVDEPLYAHYLRVTGADHPGHKEVLASQCSDGEKVVQDIISSEYPKEVAFFKQMTHHLVGCLNEDFMHHTKNIIFVRNPEQIICSYAVVVPNVTLDDIGVEKQWELFNRLSETCNPDNRPIVLDSNEILKDPPKVLKMLCAAIEIPFYEEMLKWEAGARPEDGCWAKYWYKNVHNSTGFIKQTKEERVCPDYLKPLLEKCKPYYEKLYANSLKA</sequence>
<dbReference type="GO" id="GO:0019752">
    <property type="term" value="P:carboxylic acid metabolic process"/>
    <property type="evidence" value="ECO:0007669"/>
    <property type="project" value="TreeGrafter"/>
</dbReference>
<dbReference type="PANTHER" id="PTHR42743:SF11">
    <property type="entry name" value="AMINODEOXYCHORISMATE LYASE"/>
    <property type="match status" value="1"/>
</dbReference>
<dbReference type="InterPro" id="IPR027417">
    <property type="entry name" value="P-loop_NTPase"/>
</dbReference>
<protein>
    <submittedName>
        <fullName evidence="2">Branched-chain-amino-acid aminotransferase-like protein 1</fullName>
    </submittedName>
</protein>
<keyword evidence="2" id="KW-0808">Transferase</keyword>
<dbReference type="GO" id="GO:0008483">
    <property type="term" value="F:transaminase activity"/>
    <property type="evidence" value="ECO:0007669"/>
    <property type="project" value="UniProtKB-KW"/>
</dbReference>
<comment type="similarity">
    <text evidence="1">Belongs to the class-IV pyridoxal-phosphate-dependent aminotransferase family.</text>
</comment>